<keyword evidence="5" id="KW-1185">Reference proteome</keyword>
<dbReference type="SUPFAM" id="SSF53850">
    <property type="entry name" value="Periplasmic binding protein-like II"/>
    <property type="match status" value="1"/>
</dbReference>
<protein>
    <submittedName>
        <fullName evidence="4">Transporter substrate-binding domain-containing protein</fullName>
    </submittedName>
</protein>
<accession>A0A6N6VYR1</accession>
<feature type="domain" description="Solute-binding protein family 3/N-terminal" evidence="3">
    <location>
        <begin position="91"/>
        <end position="310"/>
    </location>
</feature>
<dbReference type="Gene3D" id="3.40.190.10">
    <property type="entry name" value="Periplasmic binding protein-like II"/>
    <property type="match status" value="2"/>
</dbReference>
<keyword evidence="1" id="KW-0732">Signal</keyword>
<name>A0A6N6VYR1_9BACT</name>
<dbReference type="EMBL" id="WFLM01000002">
    <property type="protein sequence ID" value="KAB8039518.1"/>
    <property type="molecule type" value="Genomic_DNA"/>
</dbReference>
<evidence type="ECO:0000256" key="1">
    <source>
        <dbReference type="ARBA" id="ARBA00022729"/>
    </source>
</evidence>
<dbReference type="InterPro" id="IPR001638">
    <property type="entry name" value="Solute-binding_3/MltF_N"/>
</dbReference>
<feature type="compositionally biased region" description="Basic and acidic residues" evidence="2">
    <location>
        <begin position="66"/>
        <end position="81"/>
    </location>
</feature>
<reference evidence="4 5" key="1">
    <citation type="submission" date="2019-10" db="EMBL/GenBank/DDBJ databases">
        <title>New species of Slilvanegrellaceae.</title>
        <authorList>
            <person name="Pitt A."/>
            <person name="Hahn M.W."/>
        </authorList>
    </citation>
    <scope>NUCLEOTIDE SEQUENCE [LARGE SCALE GENOMIC DNA]</scope>
    <source>
        <strain evidence="4 5">SP-Ram-0.45-NSY-1</strain>
    </source>
</reference>
<organism evidence="4 5">
    <name type="scientific">Silvanigrella paludirubra</name>
    <dbReference type="NCBI Taxonomy" id="2499159"/>
    <lineage>
        <taxon>Bacteria</taxon>
        <taxon>Pseudomonadati</taxon>
        <taxon>Bdellovibrionota</taxon>
        <taxon>Oligoflexia</taxon>
        <taxon>Silvanigrellales</taxon>
        <taxon>Silvanigrellaceae</taxon>
        <taxon>Silvanigrella</taxon>
    </lineage>
</organism>
<dbReference type="Pfam" id="PF00497">
    <property type="entry name" value="SBP_bac_3"/>
    <property type="match status" value="1"/>
</dbReference>
<proteinExistence type="predicted"/>
<dbReference type="Proteomes" id="UP000437748">
    <property type="component" value="Unassembled WGS sequence"/>
</dbReference>
<dbReference type="PANTHER" id="PTHR35936:SF35">
    <property type="entry name" value="L-CYSTINE-BINDING PROTEIN TCYJ"/>
    <property type="match status" value="1"/>
</dbReference>
<evidence type="ECO:0000313" key="5">
    <source>
        <dbReference type="Proteomes" id="UP000437748"/>
    </source>
</evidence>
<sequence>MLEHPVTTTNKNILFFIIFFLLNLQNKTFAVETKKIIEKENLIKNIDKIKIIAEETPIRSFFEEPGNDKKNDKKENKDQKSPENATPTISTTQKIVGSEIDIVSRIFNKLKIPFEIEIVHWTEMLPKMISGEADMAIGIEKNSKFDKYVNFTRTPTYTKNYSFYGLSSQLKDTFVMSFEDAVAHNYSVGILIGFSYPKVFWEAYPFENKQLNSHLFEGKNIRDNIIKLKERKIDLLIADRERTNIILKKIGADETIFQYKNILYWKEFFLVFSKKLKKEKYEMLKAKIDRELYKMTESEEINEINESWIKKGT</sequence>
<evidence type="ECO:0000259" key="3">
    <source>
        <dbReference type="Pfam" id="PF00497"/>
    </source>
</evidence>
<evidence type="ECO:0000256" key="2">
    <source>
        <dbReference type="SAM" id="MobiDB-lite"/>
    </source>
</evidence>
<dbReference type="AlphaFoldDB" id="A0A6N6VYR1"/>
<evidence type="ECO:0000313" key="4">
    <source>
        <dbReference type="EMBL" id="KAB8039518.1"/>
    </source>
</evidence>
<dbReference type="PANTHER" id="PTHR35936">
    <property type="entry name" value="MEMBRANE-BOUND LYTIC MUREIN TRANSGLYCOSYLASE F"/>
    <property type="match status" value="1"/>
</dbReference>
<feature type="region of interest" description="Disordered" evidence="2">
    <location>
        <begin position="62"/>
        <end position="90"/>
    </location>
</feature>
<gene>
    <name evidence="4" type="ORF">GCL60_04490</name>
</gene>
<comment type="caution">
    <text evidence="4">The sequence shown here is derived from an EMBL/GenBank/DDBJ whole genome shotgun (WGS) entry which is preliminary data.</text>
</comment>